<keyword evidence="3" id="KW-1185">Reference proteome</keyword>
<accession>A0A512T222</accession>
<dbReference type="Proteomes" id="UP000321793">
    <property type="component" value="Unassembled WGS sequence"/>
</dbReference>
<evidence type="ECO:0000313" key="2">
    <source>
        <dbReference type="EMBL" id="GEQ14252.1"/>
    </source>
</evidence>
<organism evidence="2 3">
    <name type="scientific">Knoellia locipacati</name>
    <dbReference type="NCBI Taxonomy" id="882824"/>
    <lineage>
        <taxon>Bacteria</taxon>
        <taxon>Bacillati</taxon>
        <taxon>Actinomycetota</taxon>
        <taxon>Actinomycetes</taxon>
        <taxon>Micrococcales</taxon>
        <taxon>Intrasporangiaceae</taxon>
        <taxon>Knoellia</taxon>
    </lineage>
</organism>
<dbReference type="OrthoDB" id="4843467at2"/>
<gene>
    <name evidence="2" type="ORF">KLO01_22990</name>
</gene>
<name>A0A512T222_9MICO</name>
<proteinExistence type="predicted"/>
<protein>
    <recommendedName>
        <fullName evidence="4">ATP synthase protein I</fullName>
    </recommendedName>
</protein>
<evidence type="ECO:0000313" key="3">
    <source>
        <dbReference type="Proteomes" id="UP000321793"/>
    </source>
</evidence>
<dbReference type="AlphaFoldDB" id="A0A512T222"/>
<evidence type="ECO:0000256" key="1">
    <source>
        <dbReference type="SAM" id="Phobius"/>
    </source>
</evidence>
<feature type="transmembrane region" description="Helical" evidence="1">
    <location>
        <begin position="18"/>
        <end position="37"/>
    </location>
</feature>
<reference evidence="2 3" key="1">
    <citation type="submission" date="2019-07" db="EMBL/GenBank/DDBJ databases">
        <title>Whole genome shotgun sequence of Knoellia locipacati NBRC 109775.</title>
        <authorList>
            <person name="Hosoyama A."/>
            <person name="Uohara A."/>
            <person name="Ohji S."/>
            <person name="Ichikawa N."/>
        </authorList>
    </citation>
    <scope>NUCLEOTIDE SEQUENCE [LARGE SCALE GENOMIC DNA]</scope>
    <source>
        <strain evidence="2 3">NBRC 109775</strain>
    </source>
</reference>
<keyword evidence="1" id="KW-0812">Transmembrane</keyword>
<evidence type="ECO:0008006" key="4">
    <source>
        <dbReference type="Google" id="ProtNLM"/>
    </source>
</evidence>
<keyword evidence="1" id="KW-0472">Membrane</keyword>
<feature type="transmembrane region" description="Helical" evidence="1">
    <location>
        <begin position="75"/>
        <end position="95"/>
    </location>
</feature>
<sequence length="144" mass="14431">MTSNPAPRTPVRMMLRGALVPGMIALPVLAGAFWAYAGEQAALSALAGAGLVLVVLTVGLVGITAVVMGPAATSMAGAGVVYLGQLVLIVAAVLALRGADWLDGRPFALSAIAQTVVMQVGQIVGYARARHEIAPGSLERGGAS</sequence>
<feature type="transmembrane region" description="Helical" evidence="1">
    <location>
        <begin position="43"/>
        <end position="68"/>
    </location>
</feature>
<comment type="caution">
    <text evidence="2">The sequence shown here is derived from an EMBL/GenBank/DDBJ whole genome shotgun (WGS) entry which is preliminary data.</text>
</comment>
<keyword evidence="1" id="KW-1133">Transmembrane helix</keyword>
<dbReference type="EMBL" id="BKBA01000008">
    <property type="protein sequence ID" value="GEQ14252.1"/>
    <property type="molecule type" value="Genomic_DNA"/>
</dbReference>